<comment type="caution">
    <text evidence="2">The sequence shown here is derived from an EMBL/GenBank/DDBJ whole genome shotgun (WGS) entry which is preliminary data.</text>
</comment>
<dbReference type="Proteomes" id="UP000237144">
    <property type="component" value="Unassembled WGS sequence"/>
</dbReference>
<protein>
    <submittedName>
        <fullName evidence="2">Uncharacterized protein</fullName>
    </submittedName>
</protein>
<name>A0A2S5B362_9BASI</name>
<accession>A0A2S5B362</accession>
<dbReference type="AlphaFoldDB" id="A0A2S5B362"/>
<gene>
    <name evidence="2" type="ORF">BMF94_5522</name>
</gene>
<sequence>MATARGESPIDRRSSSSAACLLQPASFLSIRHARMSSEPSSQPQGVQPHDALPPMPPQAIPPPSAPDLSALLRGALPPQPGLPPHGNRHPVVKSAKPTSEQVDERCWTFTKQTNAKRALGREPQTTMYCYLNLRNVIADLVPVPGAPNAFLARDAPPGSPAAAELELKVKERLASKRDPQIGPGGNATEQKVPEYHWPWLDGRYLYIATGRSNIARHMTEMGGAAAADSEAPGAAAPPAPALVKPTKESPVAAATATTPGLDQSKPSSPRPRRRSLPPTLDQGHLGAWDMLKRIEDRVEKAEADRMKPGKREEAMMRKALGFEPEDSERLVSLSEAYSSGLQRLHAHVVRIYSPGLKNLARLPETFTDGTQAQMLDTVTTRLTDGSAFRLVGRMRDSLGNVYTQLEERRKRRGDSGEGGPFGGTQPPIPGGPPAPPAAPPAGFPPAAGV</sequence>
<feature type="compositionally biased region" description="Pro residues" evidence="1">
    <location>
        <begin position="426"/>
        <end position="443"/>
    </location>
</feature>
<feature type="compositionally biased region" description="Pro residues" evidence="1">
    <location>
        <begin position="51"/>
        <end position="65"/>
    </location>
</feature>
<feature type="region of interest" description="Disordered" evidence="1">
    <location>
        <begin position="31"/>
        <end position="100"/>
    </location>
</feature>
<evidence type="ECO:0000313" key="3">
    <source>
        <dbReference type="Proteomes" id="UP000237144"/>
    </source>
</evidence>
<feature type="region of interest" description="Disordered" evidence="1">
    <location>
        <begin position="405"/>
        <end position="449"/>
    </location>
</feature>
<feature type="region of interest" description="Disordered" evidence="1">
    <location>
        <begin position="228"/>
        <end position="284"/>
    </location>
</feature>
<proteinExistence type="predicted"/>
<dbReference type="OrthoDB" id="2501121at2759"/>
<evidence type="ECO:0000313" key="2">
    <source>
        <dbReference type="EMBL" id="POY71210.1"/>
    </source>
</evidence>
<keyword evidence="3" id="KW-1185">Reference proteome</keyword>
<organism evidence="2 3">
    <name type="scientific">Rhodotorula taiwanensis</name>
    <dbReference type="NCBI Taxonomy" id="741276"/>
    <lineage>
        <taxon>Eukaryota</taxon>
        <taxon>Fungi</taxon>
        <taxon>Dikarya</taxon>
        <taxon>Basidiomycota</taxon>
        <taxon>Pucciniomycotina</taxon>
        <taxon>Microbotryomycetes</taxon>
        <taxon>Sporidiobolales</taxon>
        <taxon>Sporidiobolaceae</taxon>
        <taxon>Rhodotorula</taxon>
    </lineage>
</organism>
<reference evidence="2 3" key="1">
    <citation type="journal article" date="2018" name="Front. Microbiol.">
        <title>Prospects for Fungal Bioremediation of Acidic Radioactive Waste Sites: Characterization and Genome Sequence of Rhodotorula taiwanensis MD1149.</title>
        <authorList>
            <person name="Tkavc R."/>
            <person name="Matrosova V.Y."/>
            <person name="Grichenko O.E."/>
            <person name="Gostincar C."/>
            <person name="Volpe R.P."/>
            <person name="Klimenkova P."/>
            <person name="Gaidamakova E.K."/>
            <person name="Zhou C.E."/>
            <person name="Stewart B.J."/>
            <person name="Lyman M.G."/>
            <person name="Malfatti S.A."/>
            <person name="Rubinfeld B."/>
            <person name="Courtot M."/>
            <person name="Singh J."/>
            <person name="Dalgard C.L."/>
            <person name="Hamilton T."/>
            <person name="Frey K.G."/>
            <person name="Gunde-Cimerman N."/>
            <person name="Dugan L."/>
            <person name="Daly M.J."/>
        </authorList>
    </citation>
    <scope>NUCLEOTIDE SEQUENCE [LARGE SCALE GENOMIC DNA]</scope>
    <source>
        <strain evidence="2 3">MD1149</strain>
    </source>
</reference>
<dbReference type="EMBL" id="PJQD01000085">
    <property type="protein sequence ID" value="POY71210.1"/>
    <property type="molecule type" value="Genomic_DNA"/>
</dbReference>
<evidence type="ECO:0000256" key="1">
    <source>
        <dbReference type="SAM" id="MobiDB-lite"/>
    </source>
</evidence>